<keyword evidence="3" id="KW-1185">Reference proteome</keyword>
<comment type="caution">
    <text evidence="2">The sequence shown here is derived from an EMBL/GenBank/DDBJ whole genome shotgun (WGS) entry which is preliminary data.</text>
</comment>
<dbReference type="EMBL" id="JAXCGZ010019131">
    <property type="protein sequence ID" value="KAK7066565.1"/>
    <property type="molecule type" value="Genomic_DNA"/>
</dbReference>
<feature type="region of interest" description="Disordered" evidence="1">
    <location>
        <begin position="1"/>
        <end position="29"/>
    </location>
</feature>
<dbReference type="Proteomes" id="UP001381693">
    <property type="component" value="Unassembled WGS sequence"/>
</dbReference>
<dbReference type="AlphaFoldDB" id="A0AAN8ZZE8"/>
<organism evidence="2 3">
    <name type="scientific">Halocaridina rubra</name>
    <name type="common">Hawaiian red shrimp</name>
    <dbReference type="NCBI Taxonomy" id="373956"/>
    <lineage>
        <taxon>Eukaryota</taxon>
        <taxon>Metazoa</taxon>
        <taxon>Ecdysozoa</taxon>
        <taxon>Arthropoda</taxon>
        <taxon>Crustacea</taxon>
        <taxon>Multicrustacea</taxon>
        <taxon>Malacostraca</taxon>
        <taxon>Eumalacostraca</taxon>
        <taxon>Eucarida</taxon>
        <taxon>Decapoda</taxon>
        <taxon>Pleocyemata</taxon>
        <taxon>Caridea</taxon>
        <taxon>Atyoidea</taxon>
        <taxon>Atyidae</taxon>
        <taxon>Halocaridina</taxon>
    </lineage>
</organism>
<name>A0AAN8ZZE8_HALRR</name>
<evidence type="ECO:0000313" key="3">
    <source>
        <dbReference type="Proteomes" id="UP001381693"/>
    </source>
</evidence>
<sequence>MESVPERGVNRDLNPCPKNDHNNKDHRKANETIDCVIGKTWGKTSCRSTKFSCRTRKKANGSKNGKERETRNINERSRCIDEMKSEIKRLKEKEEERVDGNIVLESFQTLKKMKWQRESVGREKNFLEAKTRSRERVLFEHCPTTSGHSNPQKKRKAKNKNAIITLSSSRAKPIMKSLDESWKKVADFAHKIQEEEEEENLQSVRPLKGIFKRPQTTFPLQIPKKKKRHIT</sequence>
<reference evidence="2 3" key="1">
    <citation type="submission" date="2023-11" db="EMBL/GenBank/DDBJ databases">
        <title>Halocaridina rubra genome assembly.</title>
        <authorList>
            <person name="Smith C."/>
        </authorList>
    </citation>
    <scope>NUCLEOTIDE SEQUENCE [LARGE SCALE GENOMIC DNA]</scope>
    <source>
        <strain evidence="2">EP-1</strain>
        <tissue evidence="2">Whole</tissue>
    </source>
</reference>
<evidence type="ECO:0000313" key="2">
    <source>
        <dbReference type="EMBL" id="KAK7066565.1"/>
    </source>
</evidence>
<accession>A0AAN8ZZE8</accession>
<evidence type="ECO:0000256" key="1">
    <source>
        <dbReference type="SAM" id="MobiDB-lite"/>
    </source>
</evidence>
<gene>
    <name evidence="2" type="ORF">SK128_009564</name>
</gene>
<proteinExistence type="predicted"/>
<feature type="compositionally biased region" description="Basic and acidic residues" evidence="1">
    <location>
        <begin position="1"/>
        <end position="10"/>
    </location>
</feature>
<feature type="compositionally biased region" description="Basic and acidic residues" evidence="1">
    <location>
        <begin position="18"/>
        <end position="29"/>
    </location>
</feature>
<protein>
    <submittedName>
        <fullName evidence="2">Uncharacterized protein</fullName>
    </submittedName>
</protein>